<protein>
    <submittedName>
        <fullName evidence="3">Unnamed protein product</fullName>
    </submittedName>
</protein>
<dbReference type="EMBL" id="BSXU01009973">
    <property type="protein sequence ID" value="GME70395.1"/>
    <property type="molecule type" value="Genomic_DNA"/>
</dbReference>
<evidence type="ECO:0000313" key="4">
    <source>
        <dbReference type="Proteomes" id="UP001165063"/>
    </source>
</evidence>
<dbReference type="PANTHER" id="PTHR31017:SF1">
    <property type="entry name" value="LATE SECRETORY PATHWAY PROTEIN AVL9 HOMOLOG"/>
    <property type="match status" value="1"/>
</dbReference>
<organism evidence="3 4">
    <name type="scientific">Ambrosiozyma monospora</name>
    <name type="common">Yeast</name>
    <name type="synonym">Endomycopsis monosporus</name>
    <dbReference type="NCBI Taxonomy" id="43982"/>
    <lineage>
        <taxon>Eukaryota</taxon>
        <taxon>Fungi</taxon>
        <taxon>Dikarya</taxon>
        <taxon>Ascomycota</taxon>
        <taxon>Saccharomycotina</taxon>
        <taxon>Pichiomycetes</taxon>
        <taxon>Pichiales</taxon>
        <taxon>Pichiaceae</taxon>
        <taxon>Ambrosiozyma</taxon>
    </lineage>
</organism>
<dbReference type="AlphaFoldDB" id="A0A9W6WG63"/>
<dbReference type="OrthoDB" id="26278at2759"/>
<feature type="domain" description="AVL9/DENND6" evidence="2">
    <location>
        <begin position="19"/>
        <end position="52"/>
    </location>
</feature>
<name>A0A9W6WG63_AMBMO</name>
<feature type="compositionally biased region" description="Polar residues" evidence="1">
    <location>
        <begin position="171"/>
        <end position="211"/>
    </location>
</feature>
<feature type="compositionally biased region" description="Low complexity" evidence="1">
    <location>
        <begin position="212"/>
        <end position="226"/>
    </location>
</feature>
<sequence length="250" mass="27599">MMPNWRSGDEDDSDTVYKTINSNSSDSKTFKGGDDFIRYNFEDYLIAFLSSVKYDKFMSRFHDKLPMGSMEMENHIDMFNVKYVECFKATNNYKLFNDHTEDEMFNFFEPKHVGEAMAPVSNNLFKNIFGKWGAAPASPAPGSAPTTSQSTEEQAEATKKNEEGGDDTIISAESSKADSTNQVVNEKRQSGMSDTVPSSKHSDSGSIGDNKSINSSSTAHTESSMSGQSINNLFSNFMGSFSGTRAAKKV</sequence>
<feature type="compositionally biased region" description="Polar residues" evidence="1">
    <location>
        <begin position="227"/>
        <end position="243"/>
    </location>
</feature>
<dbReference type="GO" id="GO:0005737">
    <property type="term" value="C:cytoplasm"/>
    <property type="evidence" value="ECO:0007669"/>
    <property type="project" value="TreeGrafter"/>
</dbReference>
<feature type="compositionally biased region" description="Low complexity" evidence="1">
    <location>
        <begin position="136"/>
        <end position="145"/>
    </location>
</feature>
<proteinExistence type="predicted"/>
<evidence type="ECO:0000259" key="2">
    <source>
        <dbReference type="Pfam" id="PF09794"/>
    </source>
</evidence>
<dbReference type="Proteomes" id="UP001165063">
    <property type="component" value="Unassembled WGS sequence"/>
</dbReference>
<gene>
    <name evidence="3" type="ORF">Amon01_000916700</name>
</gene>
<dbReference type="InterPro" id="IPR051731">
    <property type="entry name" value="DENND11/AVL9_GEFs"/>
</dbReference>
<evidence type="ECO:0000256" key="1">
    <source>
        <dbReference type="SAM" id="MobiDB-lite"/>
    </source>
</evidence>
<dbReference type="InterPro" id="IPR018307">
    <property type="entry name" value="ABL9/DENND6_dom"/>
</dbReference>
<accession>A0A9W6WG63</accession>
<comment type="caution">
    <text evidence="3">The sequence shown here is derived from an EMBL/GenBank/DDBJ whole genome shotgun (WGS) entry which is preliminary data.</text>
</comment>
<evidence type="ECO:0000313" key="3">
    <source>
        <dbReference type="EMBL" id="GME70395.1"/>
    </source>
</evidence>
<dbReference type="PANTHER" id="PTHR31017">
    <property type="entry name" value="LATE SECRETORY PATHWAY PROTEIN AVL9-RELATED"/>
    <property type="match status" value="1"/>
</dbReference>
<dbReference type="Pfam" id="PF09794">
    <property type="entry name" value="Avl9"/>
    <property type="match status" value="1"/>
</dbReference>
<reference evidence="3" key="1">
    <citation type="submission" date="2023-04" db="EMBL/GenBank/DDBJ databases">
        <title>Ambrosiozyma monospora NBRC 1965.</title>
        <authorList>
            <person name="Ichikawa N."/>
            <person name="Sato H."/>
            <person name="Tonouchi N."/>
        </authorList>
    </citation>
    <scope>NUCLEOTIDE SEQUENCE</scope>
    <source>
        <strain evidence="3">NBRC 1965</strain>
    </source>
</reference>
<keyword evidence="4" id="KW-1185">Reference proteome</keyword>
<feature type="region of interest" description="Disordered" evidence="1">
    <location>
        <begin position="136"/>
        <end position="250"/>
    </location>
</feature>